<evidence type="ECO:0000256" key="3">
    <source>
        <dbReference type="ARBA" id="ARBA00022723"/>
    </source>
</evidence>
<comment type="cofactor">
    <cofactor evidence="1">
        <name>Fe(3+)</name>
        <dbReference type="ChEBI" id="CHEBI:29034"/>
    </cofactor>
</comment>
<comment type="caution">
    <text evidence="7">The sequence shown here is derived from an EMBL/GenBank/DDBJ whole genome shotgun (WGS) entry which is preliminary data.</text>
</comment>
<organism evidence="7 8">
    <name type="scientific">Rhodovastum atsumiense</name>
    <dbReference type="NCBI Taxonomy" id="504468"/>
    <lineage>
        <taxon>Bacteria</taxon>
        <taxon>Pseudomonadati</taxon>
        <taxon>Pseudomonadota</taxon>
        <taxon>Alphaproteobacteria</taxon>
        <taxon>Acetobacterales</taxon>
        <taxon>Acetobacteraceae</taxon>
        <taxon>Rhodovastum</taxon>
    </lineage>
</organism>
<sequence length="51" mass="5761">MECGVCWHVYDPTEGDPDRRVPPGTAFTALPQDWRCPICDATRIVFVRPNA</sequence>
<dbReference type="OrthoDB" id="9808980at2"/>
<evidence type="ECO:0000313" key="8">
    <source>
        <dbReference type="Proteomes" id="UP000325255"/>
    </source>
</evidence>
<keyword evidence="8" id="KW-1185">Reference proteome</keyword>
<dbReference type="GO" id="GO:0005506">
    <property type="term" value="F:iron ion binding"/>
    <property type="evidence" value="ECO:0007669"/>
    <property type="project" value="InterPro"/>
</dbReference>
<keyword evidence="5" id="KW-0408">Iron</keyword>
<dbReference type="Proteomes" id="UP000325255">
    <property type="component" value="Unassembled WGS sequence"/>
</dbReference>
<evidence type="ECO:0000259" key="6">
    <source>
        <dbReference type="PROSITE" id="PS50903"/>
    </source>
</evidence>
<dbReference type="PANTHER" id="PTHR47627:SF1">
    <property type="entry name" value="RUBREDOXIN-1-RELATED"/>
    <property type="match status" value="1"/>
</dbReference>
<dbReference type="PROSITE" id="PS00202">
    <property type="entry name" value="RUBREDOXIN"/>
    <property type="match status" value="1"/>
</dbReference>
<dbReference type="CDD" id="cd00730">
    <property type="entry name" value="rubredoxin"/>
    <property type="match status" value="1"/>
</dbReference>
<dbReference type="GO" id="GO:0043448">
    <property type="term" value="P:alkane catabolic process"/>
    <property type="evidence" value="ECO:0007669"/>
    <property type="project" value="TreeGrafter"/>
</dbReference>
<dbReference type="GO" id="GO:0009055">
    <property type="term" value="F:electron transfer activity"/>
    <property type="evidence" value="ECO:0007669"/>
    <property type="project" value="TreeGrafter"/>
</dbReference>
<evidence type="ECO:0000256" key="1">
    <source>
        <dbReference type="ARBA" id="ARBA00001965"/>
    </source>
</evidence>
<evidence type="ECO:0000256" key="2">
    <source>
        <dbReference type="ARBA" id="ARBA00022448"/>
    </source>
</evidence>
<evidence type="ECO:0000256" key="5">
    <source>
        <dbReference type="ARBA" id="ARBA00023004"/>
    </source>
</evidence>
<dbReference type="EMBL" id="VWPK01000064">
    <property type="protein sequence ID" value="KAA5608944.1"/>
    <property type="molecule type" value="Genomic_DNA"/>
</dbReference>
<dbReference type="PROSITE" id="PS50903">
    <property type="entry name" value="RUBREDOXIN_LIKE"/>
    <property type="match status" value="1"/>
</dbReference>
<keyword evidence="4" id="KW-0249">Electron transport</keyword>
<keyword evidence="3" id="KW-0479">Metal-binding</keyword>
<feature type="domain" description="Rubredoxin-like" evidence="6">
    <location>
        <begin position="1"/>
        <end position="49"/>
    </location>
</feature>
<protein>
    <submittedName>
        <fullName evidence="7">Rubredoxin</fullName>
    </submittedName>
</protein>
<evidence type="ECO:0000256" key="4">
    <source>
        <dbReference type="ARBA" id="ARBA00022982"/>
    </source>
</evidence>
<dbReference type="InterPro" id="IPR050526">
    <property type="entry name" value="Rubredoxin_ET"/>
</dbReference>
<dbReference type="InterPro" id="IPR024934">
    <property type="entry name" value="Rubredoxin-like_dom"/>
</dbReference>
<accession>A0A5M6IL34</accession>
<dbReference type="PANTHER" id="PTHR47627">
    <property type="entry name" value="RUBREDOXIN"/>
    <property type="match status" value="1"/>
</dbReference>
<dbReference type="Pfam" id="PF00301">
    <property type="entry name" value="Rubredoxin"/>
    <property type="match status" value="1"/>
</dbReference>
<dbReference type="InterPro" id="IPR018527">
    <property type="entry name" value="Rubredoxin_Fe_BS"/>
</dbReference>
<proteinExistence type="predicted"/>
<gene>
    <name evidence="7" type="ORF">F1189_26745</name>
</gene>
<keyword evidence="2" id="KW-0813">Transport</keyword>
<dbReference type="InterPro" id="IPR024935">
    <property type="entry name" value="Rubredoxin_dom"/>
</dbReference>
<dbReference type="Gene3D" id="2.20.28.10">
    <property type="match status" value="1"/>
</dbReference>
<dbReference type="SUPFAM" id="SSF57802">
    <property type="entry name" value="Rubredoxin-like"/>
    <property type="match status" value="1"/>
</dbReference>
<dbReference type="AlphaFoldDB" id="A0A5M6IL34"/>
<name>A0A5M6IL34_9PROT</name>
<reference evidence="7 8" key="1">
    <citation type="submission" date="2019-09" db="EMBL/GenBank/DDBJ databases">
        <title>Genome sequence of Rhodovastum atsumiense, a diverse member of the Acetobacteraceae family of non-sulfur purple photosynthetic bacteria.</title>
        <authorList>
            <person name="Meyer T."/>
            <person name="Kyndt J."/>
        </authorList>
    </citation>
    <scope>NUCLEOTIDE SEQUENCE [LARGE SCALE GENOMIC DNA]</scope>
    <source>
        <strain evidence="7 8">DSM 21279</strain>
    </source>
</reference>
<evidence type="ECO:0000313" key="7">
    <source>
        <dbReference type="EMBL" id="KAA5608944.1"/>
    </source>
</evidence>